<dbReference type="AlphaFoldDB" id="A0A6V7TSL5"/>
<dbReference type="Gene3D" id="2.60.120.920">
    <property type="match status" value="1"/>
</dbReference>
<evidence type="ECO:0000313" key="2">
    <source>
        <dbReference type="EMBL" id="CAD2133320.1"/>
    </source>
</evidence>
<organism evidence="2 3">
    <name type="scientific">Meloidogyne enterolobii</name>
    <name type="common">Root-knot nematode worm</name>
    <name type="synonym">Meloidogyne mayaguensis</name>
    <dbReference type="NCBI Taxonomy" id="390850"/>
    <lineage>
        <taxon>Eukaryota</taxon>
        <taxon>Metazoa</taxon>
        <taxon>Ecdysozoa</taxon>
        <taxon>Nematoda</taxon>
        <taxon>Chromadorea</taxon>
        <taxon>Rhabditida</taxon>
        <taxon>Tylenchina</taxon>
        <taxon>Tylenchomorpha</taxon>
        <taxon>Tylenchoidea</taxon>
        <taxon>Meloidogynidae</taxon>
        <taxon>Meloidogyninae</taxon>
        <taxon>Meloidogyne</taxon>
    </lineage>
</organism>
<sequence length="229" mass="26971">MEQENEIKNLNENIKQLKAENEQKDKKINYFEKKIDDLSKVYCTRYVDFINLKNNLVISDNGCYYTSKYSFKETPDNKRFTLYYFEVKCQFNYLYEKYKRLQISLNSSITDRDIAFFASSSTIHNEENKSFNLAPISWNNNDTFGCGLIYPPPHKVHQVSVPYIFFTQNGKQIGKAILIKDDFCKCKPSIYNSRCSIAVNFGNDLLNKPFIYSISKHLILKEFYETDSK</sequence>
<reference evidence="2 3" key="1">
    <citation type="submission" date="2020-08" db="EMBL/GenBank/DDBJ databases">
        <authorList>
            <person name="Koutsovoulos G."/>
            <person name="Danchin GJ E."/>
        </authorList>
    </citation>
    <scope>NUCLEOTIDE SEQUENCE [LARGE SCALE GENOMIC DNA]</scope>
</reference>
<feature type="coiled-coil region" evidence="1">
    <location>
        <begin position="7"/>
        <end position="34"/>
    </location>
</feature>
<dbReference type="InterPro" id="IPR043136">
    <property type="entry name" value="B30.2/SPRY_sf"/>
</dbReference>
<comment type="caution">
    <text evidence="2">The sequence shown here is derived from an EMBL/GenBank/DDBJ whole genome shotgun (WGS) entry which is preliminary data.</text>
</comment>
<proteinExistence type="predicted"/>
<accession>A0A6V7TSL5</accession>
<keyword evidence="1" id="KW-0175">Coiled coil</keyword>
<dbReference type="OrthoDB" id="258495at2759"/>
<name>A0A6V7TSL5_MELEN</name>
<evidence type="ECO:0000256" key="1">
    <source>
        <dbReference type="SAM" id="Coils"/>
    </source>
</evidence>
<dbReference type="Proteomes" id="UP000580250">
    <property type="component" value="Unassembled WGS sequence"/>
</dbReference>
<gene>
    <name evidence="2" type="ORF">MENT_LOCUS3976</name>
</gene>
<evidence type="ECO:0000313" key="3">
    <source>
        <dbReference type="Proteomes" id="UP000580250"/>
    </source>
</evidence>
<dbReference type="EMBL" id="CAJEWN010000013">
    <property type="protein sequence ID" value="CAD2133320.1"/>
    <property type="molecule type" value="Genomic_DNA"/>
</dbReference>
<protein>
    <submittedName>
        <fullName evidence="2">Uncharacterized protein</fullName>
    </submittedName>
</protein>